<reference evidence="2 3" key="1">
    <citation type="submission" date="2017-11" db="EMBL/GenBank/DDBJ databases">
        <title>Genome sequence of Entomoplasma ellychniae ELCN-1 (ATCC 43707).</title>
        <authorList>
            <person name="Lo W.-S."/>
            <person name="Gasparich G.E."/>
            <person name="Kuo C.-H."/>
        </authorList>
    </citation>
    <scope>NUCLEOTIDE SEQUENCE [LARGE SCALE GENOMIC DNA]</scope>
    <source>
        <strain evidence="2 3">ELCN-1</strain>
    </source>
</reference>
<keyword evidence="1" id="KW-0812">Transmembrane</keyword>
<sequence length="187" mass="21047">MQNQLNNHVNNKMSKFYLKVYNKMIMRKNIKNETLLLIAIELFSAICGIIGVILGILSLLSLDDFVWGKANERLSFIFTVLTVGFDFASTTTAIIAFKFGGLIIKRKESEGKEICLAEKFANKLDLYSFFFGLFGLLLSILSLLFLYEFMKSDVGSEIATVLSVICDSVSALIVLWVFKIMIKLNGK</sequence>
<keyword evidence="3" id="KW-1185">Reference proteome</keyword>
<dbReference type="Proteomes" id="UP000239010">
    <property type="component" value="Unassembled WGS sequence"/>
</dbReference>
<evidence type="ECO:0000256" key="1">
    <source>
        <dbReference type="SAM" id="Phobius"/>
    </source>
</evidence>
<feature type="transmembrane region" description="Helical" evidence="1">
    <location>
        <begin position="158"/>
        <end position="178"/>
    </location>
</feature>
<dbReference type="AlphaFoldDB" id="A0A8E2UAU0"/>
<organism evidence="2 3">
    <name type="scientific">Entomoplasma ellychniae</name>
    <dbReference type="NCBI Taxonomy" id="2114"/>
    <lineage>
        <taxon>Bacteria</taxon>
        <taxon>Bacillati</taxon>
        <taxon>Mycoplasmatota</taxon>
        <taxon>Mollicutes</taxon>
        <taxon>Entomoplasmatales</taxon>
        <taxon>Entomoplasmataceae</taxon>
        <taxon>Entomoplasma</taxon>
    </lineage>
</organism>
<protein>
    <submittedName>
        <fullName evidence="2">Uncharacterized protein</fullName>
    </submittedName>
</protein>
<comment type="caution">
    <text evidence="2">The sequence shown here is derived from an EMBL/GenBank/DDBJ whole genome shotgun (WGS) entry which is preliminary data.</text>
</comment>
<feature type="transmembrane region" description="Helical" evidence="1">
    <location>
        <begin position="34"/>
        <end position="62"/>
    </location>
</feature>
<evidence type="ECO:0000313" key="3">
    <source>
        <dbReference type="Proteomes" id="UP000239010"/>
    </source>
</evidence>
<gene>
    <name evidence="2" type="ORF">EELLY_v1c05420</name>
</gene>
<feature type="transmembrane region" description="Helical" evidence="1">
    <location>
        <begin position="126"/>
        <end position="146"/>
    </location>
</feature>
<name>A0A8E2UAU0_9MOLU</name>
<keyword evidence="1" id="KW-1133">Transmembrane helix</keyword>
<feature type="transmembrane region" description="Helical" evidence="1">
    <location>
        <begin position="74"/>
        <end position="97"/>
    </location>
</feature>
<accession>A0A8E2UAU0</accession>
<dbReference type="EMBL" id="PHND01000001">
    <property type="protein sequence ID" value="PPE04861.1"/>
    <property type="molecule type" value="Genomic_DNA"/>
</dbReference>
<proteinExistence type="predicted"/>
<evidence type="ECO:0000313" key="2">
    <source>
        <dbReference type="EMBL" id="PPE04861.1"/>
    </source>
</evidence>
<keyword evidence="1" id="KW-0472">Membrane</keyword>